<accession>A0A9W4IUX9</accession>
<dbReference type="AlphaFoldDB" id="A0A9W4IUX9"/>
<dbReference type="SMART" id="SM00088">
    <property type="entry name" value="PINT"/>
    <property type="match status" value="1"/>
</dbReference>
<feature type="compositionally biased region" description="Basic and acidic residues" evidence="6">
    <location>
        <begin position="638"/>
        <end position="661"/>
    </location>
</feature>
<dbReference type="SUPFAM" id="SSF48371">
    <property type="entry name" value="ARM repeat"/>
    <property type="match status" value="1"/>
</dbReference>
<feature type="domain" description="PCI" evidence="8">
    <location>
        <begin position="420"/>
        <end position="590"/>
    </location>
</feature>
<dbReference type="PROSITE" id="PS50250">
    <property type="entry name" value="PCI"/>
    <property type="match status" value="1"/>
</dbReference>
<dbReference type="GO" id="GO:0033290">
    <property type="term" value="C:eukaryotic 48S preinitiation complex"/>
    <property type="evidence" value="ECO:0007669"/>
    <property type="project" value="UniProtKB-UniRule"/>
</dbReference>
<evidence type="ECO:0000259" key="8">
    <source>
        <dbReference type="PROSITE" id="PS50250"/>
    </source>
</evidence>
<dbReference type="HAMAP" id="MF_03012">
    <property type="entry name" value="eIF3m"/>
    <property type="match status" value="1"/>
</dbReference>
<dbReference type="GO" id="GO:0003743">
    <property type="term" value="F:translation initiation factor activity"/>
    <property type="evidence" value="ECO:0007669"/>
    <property type="project" value="UniProtKB-UniRule"/>
</dbReference>
<dbReference type="InterPro" id="IPR056124">
    <property type="entry name" value="DUF7707"/>
</dbReference>
<comment type="subcellular location">
    <subcellularLocation>
        <location evidence="5">Cytoplasm</location>
    </subcellularLocation>
</comment>
<keyword evidence="2 5" id="KW-0963">Cytoplasm</keyword>
<dbReference type="GO" id="GO:0071541">
    <property type="term" value="C:eukaryotic translation initiation factor 3 complex, eIF3m"/>
    <property type="evidence" value="ECO:0007669"/>
    <property type="project" value="UniProtKB-UniRule"/>
</dbReference>
<evidence type="ECO:0000256" key="6">
    <source>
        <dbReference type="SAM" id="MobiDB-lite"/>
    </source>
</evidence>
<evidence type="ECO:0000256" key="4">
    <source>
        <dbReference type="ARBA" id="ARBA00022917"/>
    </source>
</evidence>
<feature type="signal peptide" evidence="7">
    <location>
        <begin position="1"/>
        <end position="17"/>
    </location>
</feature>
<organism evidence="9 10">
    <name type="scientific">Penicillium salamii</name>
    <dbReference type="NCBI Taxonomy" id="1612424"/>
    <lineage>
        <taxon>Eukaryota</taxon>
        <taxon>Fungi</taxon>
        <taxon>Dikarya</taxon>
        <taxon>Ascomycota</taxon>
        <taxon>Pezizomycotina</taxon>
        <taxon>Eurotiomycetes</taxon>
        <taxon>Eurotiomycetidae</taxon>
        <taxon>Eurotiales</taxon>
        <taxon>Aspergillaceae</taxon>
        <taxon>Penicillium</taxon>
    </lineage>
</organism>
<protein>
    <recommendedName>
        <fullName evidence="5">Eukaryotic translation initiation factor 3 subunit M</fullName>
        <shortName evidence="5">eIF3m</shortName>
    </recommendedName>
</protein>
<feature type="region of interest" description="Disordered" evidence="6">
    <location>
        <begin position="636"/>
        <end position="661"/>
    </location>
</feature>
<dbReference type="Pfam" id="PF24808">
    <property type="entry name" value="DUF7707"/>
    <property type="match status" value="1"/>
</dbReference>
<keyword evidence="7" id="KW-0732">Signal</keyword>
<evidence type="ECO:0000256" key="3">
    <source>
        <dbReference type="ARBA" id="ARBA00022540"/>
    </source>
</evidence>
<evidence type="ECO:0000313" key="9">
    <source>
        <dbReference type="EMBL" id="CAG8342536.1"/>
    </source>
</evidence>
<dbReference type="Pfam" id="PF18005">
    <property type="entry name" value="eIF3m_C_helix"/>
    <property type="match status" value="1"/>
</dbReference>
<dbReference type="Pfam" id="PF01399">
    <property type="entry name" value="PCI"/>
    <property type="match status" value="1"/>
</dbReference>
<evidence type="ECO:0000256" key="5">
    <source>
        <dbReference type="HAMAP-Rule" id="MF_03012"/>
    </source>
</evidence>
<comment type="caution">
    <text evidence="9">The sequence shown here is derived from an EMBL/GenBank/DDBJ whole genome shotgun (WGS) entry which is preliminary data.</text>
</comment>
<keyword evidence="3 5" id="KW-0396">Initiation factor</keyword>
<dbReference type="PANTHER" id="PTHR15350:SF2">
    <property type="entry name" value="EUKARYOTIC TRANSLATION INITIATION FACTOR 3 SUBUNIT M"/>
    <property type="match status" value="1"/>
</dbReference>
<gene>
    <name evidence="9" type="ORF">PSALAMII_LOCUS2898</name>
</gene>
<feature type="chain" id="PRO_5040749346" description="Eukaryotic translation initiation factor 3 subunit M" evidence="7">
    <location>
        <begin position="18"/>
        <end position="661"/>
    </location>
</feature>
<dbReference type="InterPro" id="IPR045237">
    <property type="entry name" value="COPS7/eIF3m"/>
</dbReference>
<name>A0A9W4IUX9_9EURO</name>
<comment type="similarity">
    <text evidence="1">Belongs to the CSN7/EIF3M family. CSN7 subfamily.</text>
</comment>
<proteinExistence type="inferred from homology"/>
<evidence type="ECO:0000256" key="2">
    <source>
        <dbReference type="ARBA" id="ARBA00022490"/>
    </source>
</evidence>
<dbReference type="GO" id="GO:0016282">
    <property type="term" value="C:eukaryotic 43S preinitiation complex"/>
    <property type="evidence" value="ECO:0007669"/>
    <property type="project" value="UniProtKB-UniRule"/>
</dbReference>
<dbReference type="InterPro" id="IPR027528">
    <property type="entry name" value="eIF3m"/>
</dbReference>
<dbReference type="InterPro" id="IPR040750">
    <property type="entry name" value="eIF3m_C_helix"/>
</dbReference>
<evidence type="ECO:0000256" key="7">
    <source>
        <dbReference type="SAM" id="SignalP"/>
    </source>
</evidence>
<dbReference type="EMBL" id="CAJVPG010000111">
    <property type="protein sequence ID" value="CAG8342536.1"/>
    <property type="molecule type" value="Genomic_DNA"/>
</dbReference>
<keyword evidence="4 5" id="KW-0648">Protein biosynthesis</keyword>
<dbReference type="PANTHER" id="PTHR15350">
    <property type="entry name" value="COP9 SIGNALOSOME COMPLEX SUBUNIT 7/DENDRITIC CELL PROTEIN GA17"/>
    <property type="match status" value="1"/>
</dbReference>
<evidence type="ECO:0000256" key="1">
    <source>
        <dbReference type="ARBA" id="ARBA00008482"/>
    </source>
</evidence>
<comment type="function">
    <text evidence="5">Component of the eukaryotic translation initiation factor 3 (eIF-3) complex, which is involved in protein synthesis of a specialized repertoire of mRNAs and, together with other initiation factors, stimulates binding of mRNA and methionyl-tRNAi to the 40S ribosome. The eIF-3 complex specifically targets and initiates translation of a subset of mRNAs involved in cell proliferation.</text>
</comment>
<reference evidence="9" key="1">
    <citation type="submission" date="2021-07" db="EMBL/GenBank/DDBJ databases">
        <authorList>
            <person name="Branca A.L. A."/>
        </authorList>
    </citation>
    <scope>NUCLEOTIDE SEQUENCE</scope>
</reference>
<comment type="similarity">
    <text evidence="5">Belongs to the eIF-3 subunit M family.</text>
</comment>
<dbReference type="Proteomes" id="UP001152649">
    <property type="component" value="Unassembled WGS sequence"/>
</dbReference>
<dbReference type="InterPro" id="IPR000717">
    <property type="entry name" value="PCI_dom"/>
</dbReference>
<comment type="subunit">
    <text evidence="5">Component of the eukaryotic translation initiation factor 3 (eIF-3) complex.</text>
</comment>
<dbReference type="GO" id="GO:0001732">
    <property type="term" value="P:formation of cytoplasmic translation initiation complex"/>
    <property type="evidence" value="ECO:0007669"/>
    <property type="project" value="UniProtKB-UniRule"/>
</dbReference>
<sequence>MRSSIVALSALATAVLGANSTYSYTFPAGWDIAQVDKSELSSWCSAQRNTCPDLCKGTKLNSCDPATLKFSCVCSDDSTPDVSEYIQTVPFYVCQDAYGQCIRSHPDDAEGQRACKKAMNCGSKNASSSSTTSSSASSSASTTLSVSTTTDSSASATSSVAAASATTSNAAAALGDMTQYSTGLMAGLMFVAARMTPPRTSRVSPPLLYTTTTAIMPAPSNTLLIEGSFSELADEFAQYIDALRKEGSLQSEIAPLLEPLRQQEQSEGEADLKQRDEVLKKLVSSATALNSAPEKEITSAYNLLVHLVHQSSDADVFLPRICTYLAKPITTSPQFGPTLAISILTTIFNTLSSNDSSRYHVLLAVVAVIRQSGSGIAFEALKPQLASQLPTWLASWDLESDDARKLHVAIAEAATAAGDEDLAQSHIIQALATIDAADVSKPESRDLAVRALATALRRPSVFDFTPLTASDAVQALRTSDSTLFELLEIFTSDSLEAYETFIAATPLSSISGGVLAESADALQSKIRLLTLTSLASATPTRSLPYATIASALRVPASDVEMWVIDTIRAGLVEGKLSQLKSEFLVHRATYRVFGEKQWSEVQGRLMVWRRSLESVLSVIRSERERFAREGAQAAIEQEANKSRNANGDRRRTQAREVEAAE</sequence>
<dbReference type="OrthoDB" id="10267031at2759"/>
<evidence type="ECO:0000313" key="10">
    <source>
        <dbReference type="Proteomes" id="UP001152649"/>
    </source>
</evidence>
<keyword evidence="10" id="KW-1185">Reference proteome</keyword>
<dbReference type="InterPro" id="IPR016024">
    <property type="entry name" value="ARM-type_fold"/>
</dbReference>